<name>A0A7I4YHJ3_HAECO</name>
<proteinExistence type="predicted"/>
<dbReference type="OrthoDB" id="5870421at2759"/>
<protein>
    <submittedName>
        <fullName evidence="3">G protein-coupled receptor</fullName>
    </submittedName>
</protein>
<dbReference type="WBParaSite" id="HCON_00093260-00001">
    <property type="protein sequence ID" value="HCON_00093260-00001"/>
    <property type="gene ID" value="HCON_00093260"/>
</dbReference>
<accession>A0A7I4YHJ3</accession>
<reference evidence="3" key="1">
    <citation type="submission" date="2020-12" db="UniProtKB">
        <authorList>
            <consortium name="WormBaseParasite"/>
        </authorList>
    </citation>
    <scope>IDENTIFICATION</scope>
    <source>
        <strain evidence="3">MHco3</strain>
    </source>
</reference>
<evidence type="ECO:0000256" key="1">
    <source>
        <dbReference type="SAM" id="Phobius"/>
    </source>
</evidence>
<evidence type="ECO:0000313" key="3">
    <source>
        <dbReference type="WBParaSite" id="HCON_00093260-00001"/>
    </source>
</evidence>
<keyword evidence="2" id="KW-1185">Reference proteome</keyword>
<keyword evidence="1" id="KW-0812">Transmembrane</keyword>
<dbReference type="AlphaFoldDB" id="A0A7I4YHJ3"/>
<dbReference type="Proteomes" id="UP000025227">
    <property type="component" value="Unplaced"/>
</dbReference>
<feature type="transmembrane region" description="Helical" evidence="1">
    <location>
        <begin position="27"/>
        <end position="49"/>
    </location>
</feature>
<feature type="transmembrane region" description="Helical" evidence="1">
    <location>
        <begin position="97"/>
        <end position="120"/>
    </location>
</feature>
<keyword evidence="1" id="KW-1133">Transmembrane helix</keyword>
<feature type="transmembrane region" description="Helical" evidence="1">
    <location>
        <begin position="69"/>
        <end position="91"/>
    </location>
</feature>
<keyword evidence="1" id="KW-0472">Membrane</keyword>
<evidence type="ECO:0000313" key="2">
    <source>
        <dbReference type="Proteomes" id="UP000025227"/>
    </source>
</evidence>
<organism evidence="2 3">
    <name type="scientific">Haemonchus contortus</name>
    <name type="common">Barber pole worm</name>
    <dbReference type="NCBI Taxonomy" id="6289"/>
    <lineage>
        <taxon>Eukaryota</taxon>
        <taxon>Metazoa</taxon>
        <taxon>Ecdysozoa</taxon>
        <taxon>Nematoda</taxon>
        <taxon>Chromadorea</taxon>
        <taxon>Rhabditida</taxon>
        <taxon>Rhabditina</taxon>
        <taxon>Rhabditomorpha</taxon>
        <taxon>Strongyloidea</taxon>
        <taxon>Trichostrongylidae</taxon>
        <taxon>Haemonchus</taxon>
    </lineage>
</organism>
<sequence length="151" mass="16902">TIRNGTTLSNGCAFEEVSSISLQIDCAISLAVAFASVGLHVIILVHLLYRHRTTSLNTAKSQQRMFREVASMTLMNAIFTLLFIVLYHIPYSNESRIMIISFYNILCFIPEILIPAFILIGSREVHAEISSRLSFVKKIKLALPRGTVTQT</sequence>